<sequence length="554" mass="59673">MTDRLIYLPLGGAGEIGMNAYIYGYGPEGQERFLLVDLGVTFPEMAGTPGVDLIMADIAWLQARADRLEGIVVTHAHEDHVGALAHLWPRLKAPVYARPFTGHIARMKMGEAGLDPANVHIAGKYPDRVELGPFTVSFLPVSHSIPESSALVIETPAGRIIHTGDFKLDPAPVVGEPWDPELWAEAAKPGVKALVCDSTNVFTDHPGRSESTLAEPITELVREAKGMVVATTFASNIARLKTLAEAGRAAGRSVVLLGRAMRRMLTAAEETGVLSDFPGLVSPEDAADIPRENLMVLATGSQGERRAATAQLARGRYMGLELAEGDLFLFSSKTIPGNERAVIRILNALSEMGVDVVDDQTDRYHVSGHANRPDLATVHDLVNPEMVIPMHGEHRHLRAHARLAEERGRASAIVPNGTLVDITGSAPRIVDHVETGRTYLDGAVLIGAMDGVVRDRIRVALNGHVAVSVIIDEDGEPLGEPWVSITGLAETGRSHAPLADVLEHDLDQALKRADPRTLADDDRLTEALTRALRQSAMNEIGKKPEVSIIISRLS</sequence>
<dbReference type="InterPro" id="IPR011108">
    <property type="entry name" value="RMMBL"/>
</dbReference>
<name>A0A1G9G4N0_9RHOB</name>
<protein>
    <submittedName>
        <fullName evidence="8">Ribonuclease J</fullName>
    </submittedName>
</protein>
<evidence type="ECO:0000313" key="8">
    <source>
        <dbReference type="EMBL" id="SDK95542.1"/>
    </source>
</evidence>
<dbReference type="Pfam" id="PF07521">
    <property type="entry name" value="RMMBL"/>
    <property type="match status" value="1"/>
</dbReference>
<evidence type="ECO:0000256" key="3">
    <source>
        <dbReference type="ARBA" id="ARBA00022801"/>
    </source>
</evidence>
<dbReference type="GO" id="GO:0046872">
    <property type="term" value="F:metal ion binding"/>
    <property type="evidence" value="ECO:0007669"/>
    <property type="project" value="UniProtKB-KW"/>
</dbReference>
<feature type="domain" description="Metallo-beta-lactamase" evidence="7">
    <location>
        <begin position="17"/>
        <end position="205"/>
    </location>
</feature>
<accession>A0A1G9G4N0</accession>
<dbReference type="AlphaFoldDB" id="A0A1G9G4N0"/>
<evidence type="ECO:0000256" key="6">
    <source>
        <dbReference type="ARBA" id="ARBA00022884"/>
    </source>
</evidence>
<dbReference type="GO" id="GO:0004527">
    <property type="term" value="F:exonuclease activity"/>
    <property type="evidence" value="ECO:0007669"/>
    <property type="project" value="UniProtKB-KW"/>
</dbReference>
<dbReference type="SMART" id="SM00849">
    <property type="entry name" value="Lactamase_B"/>
    <property type="match status" value="1"/>
</dbReference>
<dbReference type="InterPro" id="IPR055132">
    <property type="entry name" value="RNase_J_b_CASP"/>
</dbReference>
<dbReference type="InterPro" id="IPR042173">
    <property type="entry name" value="RNase_J_2"/>
</dbReference>
<keyword evidence="5" id="KW-0269">Exonuclease</keyword>
<keyword evidence="6" id="KW-0694">RNA-binding</keyword>
<dbReference type="STRING" id="990712.SAMN05216257_10693"/>
<keyword evidence="2" id="KW-0479">Metal-binding</keyword>
<dbReference type="Proteomes" id="UP000199328">
    <property type="component" value="Unassembled WGS sequence"/>
</dbReference>
<dbReference type="Pfam" id="PF17770">
    <property type="entry name" value="RNase_J_C"/>
    <property type="match status" value="1"/>
</dbReference>
<dbReference type="SUPFAM" id="SSF56281">
    <property type="entry name" value="Metallo-hydrolase/oxidoreductase"/>
    <property type="match status" value="1"/>
</dbReference>
<dbReference type="GO" id="GO:0003723">
    <property type="term" value="F:RNA binding"/>
    <property type="evidence" value="ECO:0007669"/>
    <property type="project" value="UniProtKB-KW"/>
</dbReference>
<keyword evidence="4" id="KW-0862">Zinc</keyword>
<organism evidence="8 9">
    <name type="scientific">Meinhardsimonia xiamenensis</name>
    <dbReference type="NCBI Taxonomy" id="990712"/>
    <lineage>
        <taxon>Bacteria</taxon>
        <taxon>Pseudomonadati</taxon>
        <taxon>Pseudomonadota</taxon>
        <taxon>Alphaproteobacteria</taxon>
        <taxon>Rhodobacterales</taxon>
        <taxon>Paracoccaceae</taxon>
        <taxon>Meinhardsimonia</taxon>
    </lineage>
</organism>
<evidence type="ECO:0000256" key="5">
    <source>
        <dbReference type="ARBA" id="ARBA00022839"/>
    </source>
</evidence>
<keyword evidence="3" id="KW-0378">Hydrolase</keyword>
<reference evidence="9" key="1">
    <citation type="submission" date="2016-10" db="EMBL/GenBank/DDBJ databases">
        <authorList>
            <person name="Varghese N."/>
            <person name="Submissions S."/>
        </authorList>
    </citation>
    <scope>NUCLEOTIDE SEQUENCE [LARGE SCALE GENOMIC DNA]</scope>
    <source>
        <strain evidence="9">CGMCC 1.10789</strain>
    </source>
</reference>
<evidence type="ECO:0000313" key="9">
    <source>
        <dbReference type="Proteomes" id="UP000199328"/>
    </source>
</evidence>
<dbReference type="Pfam" id="PF00753">
    <property type="entry name" value="Lactamase_B"/>
    <property type="match status" value="1"/>
</dbReference>
<dbReference type="Gene3D" id="3.40.50.10710">
    <property type="entry name" value="Metallo-hydrolase/oxidoreductase"/>
    <property type="match status" value="1"/>
</dbReference>
<dbReference type="RefSeq" id="WP_092500982.1">
    <property type="nucleotide sequence ID" value="NZ_FNFV01000006.1"/>
</dbReference>
<keyword evidence="9" id="KW-1185">Reference proteome</keyword>
<dbReference type="Pfam" id="PF22505">
    <property type="entry name" value="RNase_J_b_CASP"/>
    <property type="match status" value="1"/>
</dbReference>
<dbReference type="InterPro" id="IPR001279">
    <property type="entry name" value="Metallo-B-lactamas"/>
</dbReference>
<dbReference type="EMBL" id="FNFV01000006">
    <property type="protein sequence ID" value="SDK95542.1"/>
    <property type="molecule type" value="Genomic_DNA"/>
</dbReference>
<gene>
    <name evidence="8" type="ORF">SAMN05216257_10693</name>
</gene>
<proteinExistence type="predicted"/>
<dbReference type="CDD" id="cd07714">
    <property type="entry name" value="RNaseJ_MBL-fold"/>
    <property type="match status" value="1"/>
</dbReference>
<evidence type="ECO:0000259" key="7">
    <source>
        <dbReference type="SMART" id="SM00849"/>
    </source>
</evidence>
<dbReference type="PANTHER" id="PTHR43694">
    <property type="entry name" value="RIBONUCLEASE J"/>
    <property type="match status" value="1"/>
</dbReference>
<dbReference type="PANTHER" id="PTHR43694:SF1">
    <property type="entry name" value="RIBONUCLEASE J"/>
    <property type="match status" value="1"/>
</dbReference>
<evidence type="ECO:0000256" key="2">
    <source>
        <dbReference type="ARBA" id="ARBA00022723"/>
    </source>
</evidence>
<evidence type="ECO:0000256" key="1">
    <source>
        <dbReference type="ARBA" id="ARBA00022722"/>
    </source>
</evidence>
<dbReference type="Gene3D" id="3.10.20.580">
    <property type="match status" value="1"/>
</dbReference>
<dbReference type="InterPro" id="IPR036866">
    <property type="entry name" value="RibonucZ/Hydroxyglut_hydro"/>
</dbReference>
<keyword evidence="1" id="KW-0540">Nuclease</keyword>
<dbReference type="OrthoDB" id="9770211at2"/>
<dbReference type="Gene3D" id="3.60.15.10">
    <property type="entry name" value="Ribonuclease Z/Hydroxyacylglutathione hydrolase-like"/>
    <property type="match status" value="1"/>
</dbReference>
<evidence type="ECO:0000256" key="4">
    <source>
        <dbReference type="ARBA" id="ARBA00022833"/>
    </source>
</evidence>
<dbReference type="InterPro" id="IPR041636">
    <property type="entry name" value="RNase_J_C"/>
</dbReference>